<dbReference type="Gene3D" id="3.20.20.10">
    <property type="entry name" value="Alanine racemase"/>
    <property type="match status" value="1"/>
</dbReference>
<dbReference type="PRINTS" id="PR01181">
    <property type="entry name" value="DAPDCRBXLASE"/>
</dbReference>
<keyword evidence="11" id="KW-1185">Reference proteome</keyword>
<dbReference type="Gene3D" id="2.40.37.10">
    <property type="entry name" value="Lyase, Ornithine Decarboxylase, Chain A, domain 1"/>
    <property type="match status" value="1"/>
</dbReference>
<keyword evidence="5 8" id="KW-0457">Lysine biosynthesis</keyword>
<evidence type="ECO:0000256" key="1">
    <source>
        <dbReference type="ARBA" id="ARBA00001933"/>
    </source>
</evidence>
<comment type="similarity">
    <text evidence="5">Belongs to the Orn/Lys/Arg decarboxylase class-II family. LysA subfamily.</text>
</comment>
<name>A0A942UV58_9FIRM</name>
<dbReference type="AlphaFoldDB" id="A0A942UV58"/>
<dbReference type="CDD" id="cd06828">
    <property type="entry name" value="PLPDE_III_DapDC"/>
    <property type="match status" value="1"/>
</dbReference>
<feature type="binding site" evidence="5">
    <location>
        <position position="329"/>
    </location>
    <ligand>
        <name>substrate</name>
    </ligand>
</feature>
<keyword evidence="3 5" id="KW-0663">Pyridoxal phosphate</keyword>
<comment type="caution">
    <text evidence="10">The sequence shown here is derived from an EMBL/GenBank/DDBJ whole genome shotgun (WGS) entry which is preliminary data.</text>
</comment>
<dbReference type="Proteomes" id="UP000724672">
    <property type="component" value="Unassembled WGS sequence"/>
</dbReference>
<evidence type="ECO:0000256" key="8">
    <source>
        <dbReference type="RuleBase" id="RU003738"/>
    </source>
</evidence>
<feature type="modified residue" description="N6-(pyridoxal phosphate)lysine" evidence="5 7">
    <location>
        <position position="61"/>
    </location>
</feature>
<feature type="domain" description="Orn/DAP/Arg decarboxylase 2 N-terminal" evidence="9">
    <location>
        <begin position="35"/>
        <end position="291"/>
    </location>
</feature>
<dbReference type="HAMAP" id="MF_02120">
    <property type="entry name" value="LysA"/>
    <property type="match status" value="1"/>
</dbReference>
<dbReference type="SUPFAM" id="SSF50621">
    <property type="entry name" value="Alanine racemase C-terminal domain-like"/>
    <property type="match status" value="1"/>
</dbReference>
<dbReference type="SUPFAM" id="SSF51419">
    <property type="entry name" value="PLP-binding barrel"/>
    <property type="match status" value="1"/>
</dbReference>
<dbReference type="NCBIfam" id="TIGR01048">
    <property type="entry name" value="lysA"/>
    <property type="match status" value="1"/>
</dbReference>
<comment type="function">
    <text evidence="5">Specifically catalyzes the decarboxylation of meso-diaminopimelate (meso-DAP) to L-lysine.</text>
</comment>
<feature type="binding site" evidence="5">
    <location>
        <position position="385"/>
    </location>
    <ligand>
        <name>pyridoxal 5'-phosphate</name>
        <dbReference type="ChEBI" id="CHEBI:597326"/>
    </ligand>
</feature>
<sequence length="445" mass="49894">MTNKNANSNLIIDGCDTVKLAKEFGTPLYVVSQQKIEERCREIYKVFLSEYKNTRALYASKSFLTMAMCKIVEKEGLGLDVVSGGELYTALKADFPTEKIIFHGNNKSYEELYMAIENEIGRIVVDNFYEFELIEQIALKLDKKVNILYRITPGVNSDTHKYITTGQKDSKFGIPLEKDIITDAVKKALSSESIGMKGFHFHVGSQLFDNTSHIEAVDIAIRLMKELKDDLGYITEELNTGGGYGIPHLKDDIRRSLKYFIKPLMDRISLKISEYNLSMPEIMIEPGRWIVGEAGTTLYTIGSIKEIPGLRTYVAIDGGMTDNPRPSLYGAKYYGDIANKMNKEKVCEVTIAGKCCESGDILMKNLEVPHIVPGDILAVYNTGAYNFSMASNYNRSLRSAVVLINNGQAEVMVERQGYEDLLRGERIPKMLSNKEISPSKVKGII</sequence>
<dbReference type="PANTHER" id="PTHR43727">
    <property type="entry name" value="DIAMINOPIMELATE DECARBOXYLASE"/>
    <property type="match status" value="1"/>
</dbReference>
<evidence type="ECO:0000259" key="9">
    <source>
        <dbReference type="Pfam" id="PF02784"/>
    </source>
</evidence>
<feature type="binding site" evidence="5">
    <location>
        <position position="288"/>
    </location>
    <ligand>
        <name>substrate</name>
    </ligand>
</feature>
<dbReference type="InterPro" id="IPR022644">
    <property type="entry name" value="De-COase2_N"/>
</dbReference>
<feature type="binding site" evidence="5">
    <location>
        <begin position="285"/>
        <end position="288"/>
    </location>
    <ligand>
        <name>pyridoxal 5'-phosphate</name>
        <dbReference type="ChEBI" id="CHEBI:597326"/>
    </ligand>
</feature>
<dbReference type="GO" id="GO:0030170">
    <property type="term" value="F:pyridoxal phosphate binding"/>
    <property type="evidence" value="ECO:0007669"/>
    <property type="project" value="UniProtKB-UniRule"/>
</dbReference>
<dbReference type="FunFam" id="3.20.20.10:FF:000003">
    <property type="entry name" value="Diaminopimelate decarboxylase"/>
    <property type="match status" value="1"/>
</dbReference>
<accession>A0A942UV58</accession>
<feature type="binding site" evidence="5">
    <location>
        <position position="357"/>
    </location>
    <ligand>
        <name>substrate</name>
    </ligand>
</feature>
<keyword evidence="5" id="KW-0028">Amino-acid biosynthesis</keyword>
<comment type="cofactor">
    <cofactor evidence="1 5 7 8">
        <name>pyridoxal 5'-phosphate</name>
        <dbReference type="ChEBI" id="CHEBI:597326"/>
    </cofactor>
</comment>
<reference evidence="10" key="1">
    <citation type="submission" date="2019-12" db="EMBL/GenBank/DDBJ databases">
        <title>Clostridiaceae gen. nov. sp. nov., isolated from sediment in Xinjiang, China.</title>
        <authorList>
            <person name="Zhang R."/>
        </authorList>
    </citation>
    <scope>NUCLEOTIDE SEQUENCE</scope>
    <source>
        <strain evidence="10">D2Q-11</strain>
    </source>
</reference>
<feature type="binding site" evidence="5">
    <location>
        <position position="385"/>
    </location>
    <ligand>
        <name>substrate</name>
    </ligand>
</feature>
<dbReference type="EMBL" id="WSFT01000016">
    <property type="protein sequence ID" value="MBS4537461.1"/>
    <property type="molecule type" value="Genomic_DNA"/>
</dbReference>
<dbReference type="InterPro" id="IPR000183">
    <property type="entry name" value="Orn/DAP/Arg_de-COase"/>
</dbReference>
<dbReference type="InterPro" id="IPR029066">
    <property type="entry name" value="PLP-binding_barrel"/>
</dbReference>
<dbReference type="InterPro" id="IPR002986">
    <property type="entry name" value="DAP_deCOOHase_LysA"/>
</dbReference>
<evidence type="ECO:0000313" key="11">
    <source>
        <dbReference type="Proteomes" id="UP000724672"/>
    </source>
</evidence>
<evidence type="ECO:0000256" key="3">
    <source>
        <dbReference type="ARBA" id="ARBA00022898"/>
    </source>
</evidence>
<dbReference type="RefSeq" id="WP_203365388.1">
    <property type="nucleotide sequence ID" value="NZ_WSFT01000016.1"/>
</dbReference>
<dbReference type="EC" id="4.1.1.20" evidence="5 6"/>
<dbReference type="PANTHER" id="PTHR43727:SF2">
    <property type="entry name" value="GROUP IV DECARBOXYLASE"/>
    <property type="match status" value="1"/>
</dbReference>
<comment type="catalytic activity">
    <reaction evidence="5 8">
        <text>meso-2,6-diaminopimelate + H(+) = L-lysine + CO2</text>
        <dbReference type="Rhea" id="RHEA:15101"/>
        <dbReference type="ChEBI" id="CHEBI:15378"/>
        <dbReference type="ChEBI" id="CHEBI:16526"/>
        <dbReference type="ChEBI" id="CHEBI:32551"/>
        <dbReference type="ChEBI" id="CHEBI:57791"/>
        <dbReference type="EC" id="4.1.1.20"/>
    </reaction>
</comment>
<organism evidence="10 11">
    <name type="scientific">Anaeromonas frigoriresistens</name>
    <dbReference type="NCBI Taxonomy" id="2683708"/>
    <lineage>
        <taxon>Bacteria</taxon>
        <taxon>Bacillati</taxon>
        <taxon>Bacillota</taxon>
        <taxon>Tissierellia</taxon>
        <taxon>Tissierellales</taxon>
        <taxon>Thermohalobacteraceae</taxon>
        <taxon>Anaeromonas</taxon>
    </lineage>
</organism>
<dbReference type="GO" id="GO:0009089">
    <property type="term" value="P:lysine biosynthetic process via diaminopimelate"/>
    <property type="evidence" value="ECO:0007669"/>
    <property type="project" value="UniProtKB-UniRule"/>
</dbReference>
<evidence type="ECO:0000256" key="5">
    <source>
        <dbReference type="HAMAP-Rule" id="MF_02120"/>
    </source>
</evidence>
<comment type="pathway">
    <text evidence="5 8">Amino-acid biosynthesis; L-lysine biosynthesis via DAP pathway; L-lysine from DL-2,6-diaminopimelate: step 1/1.</text>
</comment>
<dbReference type="Pfam" id="PF02784">
    <property type="entry name" value="Orn_Arg_deC_N"/>
    <property type="match status" value="1"/>
</dbReference>
<gene>
    <name evidence="5 10" type="primary">lysA</name>
    <name evidence="10" type="ORF">GOQ27_03250</name>
</gene>
<evidence type="ECO:0000256" key="2">
    <source>
        <dbReference type="ARBA" id="ARBA00022793"/>
    </source>
</evidence>
<dbReference type="InterPro" id="IPR009006">
    <property type="entry name" value="Ala_racemase/Decarboxylase_C"/>
</dbReference>
<feature type="binding site" evidence="5">
    <location>
        <position position="243"/>
    </location>
    <ligand>
        <name>pyridoxal 5'-phosphate</name>
        <dbReference type="ChEBI" id="CHEBI:597326"/>
    </ligand>
</feature>
<protein>
    <recommendedName>
        <fullName evidence="5 6">Diaminopimelate decarboxylase</fullName>
        <shortName evidence="5">DAP decarboxylase</shortName>
        <shortName evidence="5">DAPDC</shortName>
        <ecNumber evidence="5 6">4.1.1.20</ecNumber>
    </recommendedName>
</protein>
<feature type="active site" description="Proton donor" evidence="7">
    <location>
        <position position="356"/>
    </location>
</feature>
<comment type="subunit">
    <text evidence="5">Homodimer.</text>
</comment>
<keyword evidence="2 5" id="KW-0210">Decarboxylase</keyword>
<dbReference type="GO" id="GO:0008836">
    <property type="term" value="F:diaminopimelate decarboxylase activity"/>
    <property type="evidence" value="ECO:0007669"/>
    <property type="project" value="UniProtKB-UniRule"/>
</dbReference>
<evidence type="ECO:0000256" key="4">
    <source>
        <dbReference type="ARBA" id="ARBA00023239"/>
    </source>
</evidence>
<proteinExistence type="inferred from homology"/>
<keyword evidence="4 5" id="KW-0456">Lyase</keyword>
<dbReference type="PRINTS" id="PR01179">
    <property type="entry name" value="ODADCRBXLASE"/>
</dbReference>
<evidence type="ECO:0000256" key="7">
    <source>
        <dbReference type="PIRSR" id="PIRSR600183-50"/>
    </source>
</evidence>
<feature type="binding site" evidence="5">
    <location>
        <position position="325"/>
    </location>
    <ligand>
        <name>substrate</name>
    </ligand>
</feature>
<evidence type="ECO:0000313" key="10">
    <source>
        <dbReference type="EMBL" id="MBS4537461.1"/>
    </source>
</evidence>
<evidence type="ECO:0000256" key="6">
    <source>
        <dbReference type="NCBIfam" id="TIGR01048"/>
    </source>
</evidence>